<evidence type="ECO:0000313" key="3">
    <source>
        <dbReference type="Proteomes" id="UP001373714"/>
    </source>
</evidence>
<evidence type="ECO:0000313" key="2">
    <source>
        <dbReference type="EMBL" id="KAK6361607.1"/>
    </source>
</evidence>
<keyword evidence="1" id="KW-0812">Transmembrane</keyword>
<organism evidence="2 3">
    <name type="scientific">Orbilia blumenaviensis</name>
    <dbReference type="NCBI Taxonomy" id="1796055"/>
    <lineage>
        <taxon>Eukaryota</taxon>
        <taxon>Fungi</taxon>
        <taxon>Dikarya</taxon>
        <taxon>Ascomycota</taxon>
        <taxon>Pezizomycotina</taxon>
        <taxon>Orbiliomycetes</taxon>
        <taxon>Orbiliales</taxon>
        <taxon>Orbiliaceae</taxon>
        <taxon>Orbilia</taxon>
    </lineage>
</organism>
<name>A0AAV9VLC4_9PEZI</name>
<protein>
    <submittedName>
        <fullName evidence="2">Uncharacterized protein</fullName>
    </submittedName>
</protein>
<dbReference type="AlphaFoldDB" id="A0AAV9VLC4"/>
<comment type="caution">
    <text evidence="2">The sequence shown here is derived from an EMBL/GenBank/DDBJ whole genome shotgun (WGS) entry which is preliminary data.</text>
</comment>
<sequence>MESSIAVAFGAVIGYIGAEVAEETSFNRLLWPQRYYNYISPLCAAKLIFFMPMGGPLYRAALTVLDVIRNHGLYAGKQRGDMLGTAFFAENRAAAYDVHAVDGSGKSQTKKAIRNCLWVEVLKYVARSPRWKRPIKGQGVRAIKPVLVLDLEPHTGDVAESKNQVFVSEQRITLSNILGIFLSELSAVCIVIAVILWNIYGQDRNGVPPFGIIPLYLVPLVLKLLAAIVSLRRDGLVKPKEVLPPSEKKIIFEVDYPSFGVLLIRTSTHSMNTVQQFFRHYGHPIRDSRSDRRREVVSIFIAYAFVLQFPIGLFALLSMNKAAQYLWLSYQLYCVIAMHVQRICGWQGCGGTEELLAELLSQGKTVFLTDGNTCVKGNLDINVAESVTDAERIVRGILDENAAKI</sequence>
<dbReference type="EMBL" id="JAVHNS010000002">
    <property type="protein sequence ID" value="KAK6361607.1"/>
    <property type="molecule type" value="Genomic_DNA"/>
</dbReference>
<keyword evidence="1" id="KW-1133">Transmembrane helix</keyword>
<feature type="transmembrane region" description="Helical" evidence="1">
    <location>
        <begin position="212"/>
        <end position="231"/>
    </location>
</feature>
<accession>A0AAV9VLC4</accession>
<evidence type="ECO:0000256" key="1">
    <source>
        <dbReference type="SAM" id="Phobius"/>
    </source>
</evidence>
<keyword evidence="1" id="KW-0472">Membrane</keyword>
<keyword evidence="3" id="KW-1185">Reference proteome</keyword>
<feature type="transmembrane region" description="Helical" evidence="1">
    <location>
        <begin position="296"/>
        <end position="316"/>
    </location>
</feature>
<dbReference type="Proteomes" id="UP001373714">
    <property type="component" value="Unassembled WGS sequence"/>
</dbReference>
<feature type="transmembrane region" description="Helical" evidence="1">
    <location>
        <begin position="177"/>
        <end position="200"/>
    </location>
</feature>
<reference evidence="2 3" key="1">
    <citation type="submission" date="2019-10" db="EMBL/GenBank/DDBJ databases">
        <authorList>
            <person name="Palmer J.M."/>
        </authorList>
    </citation>
    <scope>NUCLEOTIDE SEQUENCE [LARGE SCALE GENOMIC DNA]</scope>
    <source>
        <strain evidence="2 3">TWF730</strain>
    </source>
</reference>
<proteinExistence type="predicted"/>
<gene>
    <name evidence="2" type="ORF">TWF730_005326</name>
</gene>